<evidence type="ECO:0000256" key="1">
    <source>
        <dbReference type="SAM" id="MobiDB-lite"/>
    </source>
</evidence>
<reference evidence="2" key="1">
    <citation type="submission" date="2023-04" db="EMBL/GenBank/DDBJ databases">
        <authorList>
            <person name="Vijverberg K."/>
            <person name="Xiong W."/>
            <person name="Schranz E."/>
        </authorList>
    </citation>
    <scope>NUCLEOTIDE SEQUENCE</scope>
</reference>
<evidence type="ECO:0000313" key="3">
    <source>
        <dbReference type="Proteomes" id="UP001177003"/>
    </source>
</evidence>
<sequence length="125" mass="13298">MTTSILISSIPPLLKMNSVNTSQPHISKPLSTPIFTKSTTNLTITSTANPPEGFTVESDEEENRSSCITGNTSNVESNVNIGVFVGNISYSIPNSNINEDVILGDDPEPIDGFVLPSFIALIVMG</sequence>
<dbReference type="Proteomes" id="UP001177003">
    <property type="component" value="Chromosome 2"/>
</dbReference>
<dbReference type="EMBL" id="OX465078">
    <property type="protein sequence ID" value="CAI9272841.1"/>
    <property type="molecule type" value="Genomic_DNA"/>
</dbReference>
<evidence type="ECO:0000313" key="2">
    <source>
        <dbReference type="EMBL" id="CAI9272841.1"/>
    </source>
</evidence>
<gene>
    <name evidence="2" type="ORF">LSALG_LOCUS13024</name>
</gene>
<name>A0AA35YF72_LACSI</name>
<keyword evidence="3" id="KW-1185">Reference proteome</keyword>
<proteinExistence type="predicted"/>
<feature type="region of interest" description="Disordered" evidence="1">
    <location>
        <begin position="46"/>
        <end position="70"/>
    </location>
</feature>
<protein>
    <submittedName>
        <fullName evidence="2">Uncharacterized protein</fullName>
    </submittedName>
</protein>
<organism evidence="2 3">
    <name type="scientific">Lactuca saligna</name>
    <name type="common">Willowleaf lettuce</name>
    <dbReference type="NCBI Taxonomy" id="75948"/>
    <lineage>
        <taxon>Eukaryota</taxon>
        <taxon>Viridiplantae</taxon>
        <taxon>Streptophyta</taxon>
        <taxon>Embryophyta</taxon>
        <taxon>Tracheophyta</taxon>
        <taxon>Spermatophyta</taxon>
        <taxon>Magnoliopsida</taxon>
        <taxon>eudicotyledons</taxon>
        <taxon>Gunneridae</taxon>
        <taxon>Pentapetalae</taxon>
        <taxon>asterids</taxon>
        <taxon>campanulids</taxon>
        <taxon>Asterales</taxon>
        <taxon>Asteraceae</taxon>
        <taxon>Cichorioideae</taxon>
        <taxon>Cichorieae</taxon>
        <taxon>Lactucinae</taxon>
        <taxon>Lactuca</taxon>
    </lineage>
</organism>
<dbReference type="AlphaFoldDB" id="A0AA35YF72"/>
<accession>A0AA35YF72</accession>